<organism evidence="11 12">
    <name type="scientific">Actinobacillus delphinicola</name>
    <dbReference type="NCBI Taxonomy" id="51161"/>
    <lineage>
        <taxon>Bacteria</taxon>
        <taxon>Pseudomonadati</taxon>
        <taxon>Pseudomonadota</taxon>
        <taxon>Gammaproteobacteria</taxon>
        <taxon>Pasteurellales</taxon>
        <taxon>Pasteurellaceae</taxon>
        <taxon>Actinobacillus</taxon>
    </lineage>
</organism>
<evidence type="ECO:0000256" key="6">
    <source>
        <dbReference type="ARBA" id="ARBA00023284"/>
    </source>
</evidence>
<keyword evidence="5 7" id="KW-1015">Disulfide bond</keyword>
<keyword evidence="12" id="KW-1185">Reference proteome</keyword>
<evidence type="ECO:0000256" key="3">
    <source>
        <dbReference type="ARBA" id="ARBA00022729"/>
    </source>
</evidence>
<comment type="subcellular location">
    <subcellularLocation>
        <location evidence="1 7">Periplasm</location>
    </subcellularLocation>
</comment>
<evidence type="ECO:0000256" key="1">
    <source>
        <dbReference type="ARBA" id="ARBA00004418"/>
    </source>
</evidence>
<dbReference type="PROSITE" id="PS51352">
    <property type="entry name" value="THIOREDOXIN_2"/>
    <property type="match status" value="1"/>
</dbReference>
<dbReference type="InterPro" id="IPR036249">
    <property type="entry name" value="Thioredoxin-like_sf"/>
</dbReference>
<evidence type="ECO:0000256" key="8">
    <source>
        <dbReference type="PIRSR" id="PIRSR001488-1"/>
    </source>
</evidence>
<dbReference type="OrthoDB" id="9784896at2"/>
<feature type="domain" description="Thioredoxin" evidence="10">
    <location>
        <begin position="3"/>
        <end position="153"/>
    </location>
</feature>
<dbReference type="GO" id="GO:0015036">
    <property type="term" value="F:disulfide oxidoreductase activity"/>
    <property type="evidence" value="ECO:0007669"/>
    <property type="project" value="UniProtKB-ARBA"/>
</dbReference>
<sequence length="205" mass="23183">MKKLLLAFIALFGLAQANADSAYTELDRTPSPTPTVIEFFSFYCPHCYNFQYVYKIPQKVEASLPKNVTFKQYHVAFLGAQGEMLTRAWSLAMLLNVQDKVREPLFNSVRAGEEAGDPNIPTMDTVRKIFLDAGVTPDEFNAFNSFAVTALTKKQENLAQSLNVRGVPDFYVDEKYRINPEALPKNEEGFINGYVKTINDLLQKH</sequence>
<dbReference type="Pfam" id="PF01323">
    <property type="entry name" value="DSBA"/>
    <property type="match status" value="1"/>
</dbReference>
<keyword evidence="6" id="KW-0676">Redox-active center</keyword>
<comment type="similarity">
    <text evidence="2">Belongs to the thioredoxin family. DsbA subfamily.</text>
</comment>
<dbReference type="Proteomes" id="UP000279799">
    <property type="component" value="Chromosome"/>
</dbReference>
<feature type="signal peptide" evidence="9">
    <location>
        <begin position="1"/>
        <end position="19"/>
    </location>
</feature>
<reference evidence="11 12" key="1">
    <citation type="submission" date="2018-12" db="EMBL/GenBank/DDBJ databases">
        <authorList>
            <consortium name="Pathogen Informatics"/>
        </authorList>
    </citation>
    <scope>NUCLEOTIDE SEQUENCE [LARGE SCALE GENOMIC DNA]</scope>
    <source>
        <strain evidence="11 12">NCTC12871</strain>
    </source>
</reference>
<dbReference type="SUPFAM" id="SSF52833">
    <property type="entry name" value="Thioredoxin-like"/>
    <property type="match status" value="1"/>
</dbReference>
<evidence type="ECO:0000259" key="10">
    <source>
        <dbReference type="PROSITE" id="PS51352"/>
    </source>
</evidence>
<dbReference type="PANTHER" id="PTHR35891:SF2">
    <property type="entry name" value="THIOL:DISULFIDE INTERCHANGE PROTEIN DSBA"/>
    <property type="match status" value="1"/>
</dbReference>
<evidence type="ECO:0000256" key="2">
    <source>
        <dbReference type="ARBA" id="ARBA00005791"/>
    </source>
</evidence>
<proteinExistence type="inferred from homology"/>
<dbReference type="GO" id="GO:0042597">
    <property type="term" value="C:periplasmic space"/>
    <property type="evidence" value="ECO:0007669"/>
    <property type="project" value="UniProtKB-SubCell"/>
</dbReference>
<feature type="chain" id="PRO_5019428546" description="Thiol:disulfide interchange protein" evidence="9">
    <location>
        <begin position="20"/>
        <end position="205"/>
    </location>
</feature>
<dbReference type="KEGG" id="adp:NCTC12871_00465"/>
<dbReference type="EMBL" id="LR134510">
    <property type="protein sequence ID" value="VEJ09036.1"/>
    <property type="molecule type" value="Genomic_DNA"/>
</dbReference>
<dbReference type="InterPro" id="IPR050824">
    <property type="entry name" value="Thiol_disulfide_DsbA"/>
</dbReference>
<evidence type="ECO:0000313" key="11">
    <source>
        <dbReference type="EMBL" id="VEJ09036.1"/>
    </source>
</evidence>
<evidence type="ECO:0000256" key="9">
    <source>
        <dbReference type="SAM" id="SignalP"/>
    </source>
</evidence>
<dbReference type="PIRSF" id="PIRSF001488">
    <property type="entry name" value="Tdi_protein"/>
    <property type="match status" value="1"/>
</dbReference>
<dbReference type="PROSITE" id="PS00194">
    <property type="entry name" value="THIOREDOXIN_1"/>
    <property type="match status" value="1"/>
</dbReference>
<dbReference type="InterPro" id="IPR023205">
    <property type="entry name" value="DsbA/DsbL"/>
</dbReference>
<protein>
    <recommendedName>
        <fullName evidence="7">Thiol:disulfide interchange protein</fullName>
    </recommendedName>
</protein>
<accession>A0A448TSY9</accession>
<dbReference type="InterPro" id="IPR001853">
    <property type="entry name" value="DSBA-like_thioredoxin_dom"/>
</dbReference>
<dbReference type="CDD" id="cd03019">
    <property type="entry name" value="DsbA_DsbA"/>
    <property type="match status" value="1"/>
</dbReference>
<dbReference type="RefSeq" id="WP_126598624.1">
    <property type="nucleotide sequence ID" value="NZ_LR134510.1"/>
</dbReference>
<name>A0A448TSY9_9PAST</name>
<keyword evidence="4 7" id="KW-0574">Periplasm</keyword>
<evidence type="ECO:0000256" key="7">
    <source>
        <dbReference type="PIRNR" id="PIRNR001488"/>
    </source>
</evidence>
<evidence type="ECO:0000313" key="12">
    <source>
        <dbReference type="Proteomes" id="UP000279799"/>
    </source>
</evidence>
<evidence type="ECO:0000256" key="5">
    <source>
        <dbReference type="ARBA" id="ARBA00023157"/>
    </source>
</evidence>
<dbReference type="PANTHER" id="PTHR35891">
    <property type="entry name" value="THIOL:DISULFIDE INTERCHANGE PROTEIN DSBA"/>
    <property type="match status" value="1"/>
</dbReference>
<dbReference type="InterPro" id="IPR017937">
    <property type="entry name" value="Thioredoxin_CS"/>
</dbReference>
<evidence type="ECO:0000256" key="4">
    <source>
        <dbReference type="ARBA" id="ARBA00022764"/>
    </source>
</evidence>
<dbReference type="InterPro" id="IPR013766">
    <property type="entry name" value="Thioredoxin_domain"/>
</dbReference>
<dbReference type="AlphaFoldDB" id="A0A448TSY9"/>
<gene>
    <name evidence="11" type="primary">dsbA</name>
    <name evidence="11" type="ORF">NCTC12871_00465</name>
</gene>
<feature type="disulfide bond" description="Redox-active" evidence="8">
    <location>
        <begin position="44"/>
        <end position="47"/>
    </location>
</feature>
<keyword evidence="3 9" id="KW-0732">Signal</keyword>
<dbReference type="Gene3D" id="3.40.30.10">
    <property type="entry name" value="Glutaredoxin"/>
    <property type="match status" value="1"/>
</dbReference>